<reference evidence="12 13" key="1">
    <citation type="journal article" date="2015" name="Fungal Genet. Biol.">
        <title>Evolution of novel wood decay mechanisms in Agaricales revealed by the genome sequences of Fistulina hepatica and Cylindrobasidium torrendii.</title>
        <authorList>
            <person name="Floudas D."/>
            <person name="Held B.W."/>
            <person name="Riley R."/>
            <person name="Nagy L.G."/>
            <person name="Koehler G."/>
            <person name="Ransdell A.S."/>
            <person name="Younus H."/>
            <person name="Chow J."/>
            <person name="Chiniquy J."/>
            <person name="Lipzen A."/>
            <person name="Tritt A."/>
            <person name="Sun H."/>
            <person name="Haridas S."/>
            <person name="LaButti K."/>
            <person name="Ohm R.A."/>
            <person name="Kues U."/>
            <person name="Blanchette R.A."/>
            <person name="Grigoriev I.V."/>
            <person name="Minto R.E."/>
            <person name="Hibbett D.S."/>
        </authorList>
    </citation>
    <scope>NUCLEOTIDE SEQUENCE [LARGE SCALE GENOMIC DNA]</scope>
    <source>
        <strain evidence="12 13">FP15055 ss-10</strain>
    </source>
</reference>
<comment type="cofactor">
    <cofactor evidence="2">
        <name>Mg(2+)</name>
        <dbReference type="ChEBI" id="CHEBI:18420"/>
    </cofactor>
</comment>
<dbReference type="GO" id="GO:0005634">
    <property type="term" value="C:nucleus"/>
    <property type="evidence" value="ECO:0007669"/>
    <property type="project" value="UniProtKB-SubCell"/>
</dbReference>
<dbReference type="SUPFAM" id="SSF56219">
    <property type="entry name" value="DNase I-like"/>
    <property type="match status" value="1"/>
</dbReference>
<evidence type="ECO:0000256" key="7">
    <source>
        <dbReference type="ARBA" id="ARBA00022801"/>
    </source>
</evidence>
<accession>A0A0D7B4B8</accession>
<keyword evidence="10" id="KW-0539">Nucleus</keyword>
<dbReference type="GO" id="GO:0003697">
    <property type="term" value="F:single-stranded DNA binding"/>
    <property type="evidence" value="ECO:0007669"/>
    <property type="project" value="TreeGrafter"/>
</dbReference>
<evidence type="ECO:0000256" key="4">
    <source>
        <dbReference type="ARBA" id="ARBA00022722"/>
    </source>
</evidence>
<dbReference type="PANTHER" id="PTHR15822:SF4">
    <property type="entry name" value="TYROSYL-DNA PHOSPHODIESTERASE 2"/>
    <property type="match status" value="1"/>
</dbReference>
<dbReference type="GO" id="GO:0005737">
    <property type="term" value="C:cytoplasm"/>
    <property type="evidence" value="ECO:0007669"/>
    <property type="project" value="TreeGrafter"/>
</dbReference>
<keyword evidence="13" id="KW-1185">Reference proteome</keyword>
<feature type="compositionally biased region" description="Basic and acidic residues" evidence="11">
    <location>
        <begin position="63"/>
        <end position="79"/>
    </location>
</feature>
<keyword evidence="5" id="KW-0479">Metal-binding</keyword>
<dbReference type="GO" id="GO:0006302">
    <property type="term" value="P:double-strand break repair"/>
    <property type="evidence" value="ECO:0007669"/>
    <property type="project" value="TreeGrafter"/>
</dbReference>
<dbReference type="EMBL" id="KN880607">
    <property type="protein sequence ID" value="KIY65029.1"/>
    <property type="molecule type" value="Genomic_DNA"/>
</dbReference>
<comment type="cofactor">
    <cofactor evidence="1">
        <name>Mn(2+)</name>
        <dbReference type="ChEBI" id="CHEBI:29035"/>
    </cofactor>
</comment>
<dbReference type="PANTHER" id="PTHR15822">
    <property type="entry name" value="TRAF AND TNF RECEPTOR-ASSOCIATED PROTEIN"/>
    <property type="match status" value="1"/>
</dbReference>
<organism evidence="12 13">
    <name type="scientific">Cylindrobasidium torrendii FP15055 ss-10</name>
    <dbReference type="NCBI Taxonomy" id="1314674"/>
    <lineage>
        <taxon>Eukaryota</taxon>
        <taxon>Fungi</taxon>
        <taxon>Dikarya</taxon>
        <taxon>Basidiomycota</taxon>
        <taxon>Agaricomycotina</taxon>
        <taxon>Agaricomycetes</taxon>
        <taxon>Agaricomycetidae</taxon>
        <taxon>Agaricales</taxon>
        <taxon>Marasmiineae</taxon>
        <taxon>Physalacriaceae</taxon>
        <taxon>Cylindrobasidium</taxon>
    </lineage>
</organism>
<evidence type="ECO:0000256" key="1">
    <source>
        <dbReference type="ARBA" id="ARBA00001936"/>
    </source>
</evidence>
<dbReference type="InterPro" id="IPR051547">
    <property type="entry name" value="TDP2-like"/>
</dbReference>
<dbReference type="Gene3D" id="3.60.10.10">
    <property type="entry name" value="Endonuclease/exonuclease/phosphatase"/>
    <property type="match status" value="1"/>
</dbReference>
<evidence type="ECO:0000256" key="9">
    <source>
        <dbReference type="ARBA" id="ARBA00023204"/>
    </source>
</evidence>
<keyword evidence="6" id="KW-0227">DNA damage</keyword>
<evidence type="ECO:0000256" key="11">
    <source>
        <dbReference type="SAM" id="MobiDB-lite"/>
    </source>
</evidence>
<dbReference type="Proteomes" id="UP000054007">
    <property type="component" value="Unassembled WGS sequence"/>
</dbReference>
<dbReference type="GO" id="GO:0004518">
    <property type="term" value="F:nuclease activity"/>
    <property type="evidence" value="ECO:0007669"/>
    <property type="project" value="UniProtKB-KW"/>
</dbReference>
<proteinExistence type="predicted"/>
<evidence type="ECO:0000256" key="10">
    <source>
        <dbReference type="ARBA" id="ARBA00023242"/>
    </source>
</evidence>
<gene>
    <name evidence="12" type="ORF">CYLTODRAFT_76495</name>
</gene>
<evidence type="ECO:0000256" key="3">
    <source>
        <dbReference type="ARBA" id="ARBA00004123"/>
    </source>
</evidence>
<name>A0A0D7B4B8_9AGAR</name>
<evidence type="ECO:0000256" key="2">
    <source>
        <dbReference type="ARBA" id="ARBA00001946"/>
    </source>
</evidence>
<evidence type="ECO:0008006" key="14">
    <source>
        <dbReference type="Google" id="ProtNLM"/>
    </source>
</evidence>
<dbReference type="GO" id="GO:0070260">
    <property type="term" value="F:5'-tyrosyl-DNA phosphodiesterase activity"/>
    <property type="evidence" value="ECO:0007669"/>
    <property type="project" value="TreeGrafter"/>
</dbReference>
<evidence type="ECO:0000313" key="12">
    <source>
        <dbReference type="EMBL" id="KIY65029.1"/>
    </source>
</evidence>
<keyword evidence="9" id="KW-0234">DNA repair</keyword>
<evidence type="ECO:0000256" key="8">
    <source>
        <dbReference type="ARBA" id="ARBA00022842"/>
    </source>
</evidence>
<dbReference type="GO" id="GO:0046872">
    <property type="term" value="F:metal ion binding"/>
    <property type="evidence" value="ECO:0007669"/>
    <property type="project" value="UniProtKB-KW"/>
</dbReference>
<evidence type="ECO:0000256" key="5">
    <source>
        <dbReference type="ARBA" id="ARBA00022723"/>
    </source>
</evidence>
<comment type="subcellular location">
    <subcellularLocation>
        <location evidence="3">Nucleus</location>
    </subcellularLocation>
</comment>
<dbReference type="InterPro" id="IPR036691">
    <property type="entry name" value="Endo/exonu/phosph_ase_sf"/>
</dbReference>
<feature type="region of interest" description="Disordered" evidence="11">
    <location>
        <begin position="43"/>
        <end position="79"/>
    </location>
</feature>
<evidence type="ECO:0000256" key="6">
    <source>
        <dbReference type="ARBA" id="ARBA00022763"/>
    </source>
</evidence>
<keyword evidence="4" id="KW-0540">Nuclease</keyword>
<evidence type="ECO:0000313" key="13">
    <source>
        <dbReference type="Proteomes" id="UP000054007"/>
    </source>
</evidence>
<keyword evidence="8" id="KW-0460">Magnesium</keyword>
<dbReference type="AlphaFoldDB" id="A0A0D7B4B8"/>
<sequence>MYPPYQRPLVWNGPYGFDPSYIARPQSTSRPPEWPVYPSQTVIPDTTAPHPSVQRLPAFNRGTDYKEATDDPSRPSDKKTLGVYRYRAAWDIDESKHSGWKHIQLDSDEEPSRHMREHPRVKLVSWNIDFESNWPCDRATALIDYLQKVICQCPETTSRPRVPCVIMLQEVHSKVLRDVIHKHDWIRNNFMLTPIDHDKWPLSWMHGCITLVERTVCVRDAYTINYAWSDQRRMAIGIEIGLWNASGVRRNMILLNTHLEDDIDEPVHHRHRKRQLNECRLQLIRKGFGGVLCASMSRFDGYDDLDDAYVYDKLGFVDAAGYENDEKSDTWGYQGGRGAEKCRPDKMLVLSPPQRNRKLLLARPKRIGVGLTFKDNRFVSDHFGLCATLEVE</sequence>
<dbReference type="OrthoDB" id="9975959at2759"/>
<protein>
    <recommendedName>
        <fullName evidence="14">Endonuclease/exonuclease/phosphatase domain-containing protein</fullName>
    </recommendedName>
</protein>
<keyword evidence="7" id="KW-0378">Hydrolase</keyword>